<protein>
    <submittedName>
        <fullName evidence="1">Uncharacterized protein</fullName>
    </submittedName>
</protein>
<sequence length="135" mass="15581">MRRSVSLTSFEQGGEKWQADPVDWMWFDEQPPEDVYFEGITRTNRTFWLVCMTFTPLKSISTVVWRFLLENVPDRADMQMSIEDAEHYLVEDCARITASYPPYEREARTQGVPALGSGRVFPIAGEKIGVARKKI</sequence>
<dbReference type="eggNOG" id="COG5565">
    <property type="taxonomic scope" value="Bacteria"/>
</dbReference>
<evidence type="ECO:0000313" key="1">
    <source>
        <dbReference type="EMBL" id="AAF84049.1"/>
    </source>
</evidence>
<dbReference type="AlphaFoldDB" id="Q9PDY9"/>
<dbReference type="Proteomes" id="UP000000812">
    <property type="component" value="Chromosome"/>
</dbReference>
<evidence type="ECO:0000313" key="2">
    <source>
        <dbReference type="Proteomes" id="UP000000812"/>
    </source>
</evidence>
<dbReference type="HOGENOM" id="CLU_119577_0_0_6"/>
<dbReference type="EMBL" id="AE003849">
    <property type="protein sequence ID" value="AAF84049.1"/>
    <property type="molecule type" value="Genomic_DNA"/>
</dbReference>
<accession>Q9PDY9</accession>
<dbReference type="RefSeq" id="WP_010893746.1">
    <property type="nucleotide sequence ID" value="NC_002488.3"/>
</dbReference>
<gene>
    <name evidence="1" type="ordered locus">XF_1239</name>
</gene>
<dbReference type="KEGG" id="xfa:XF_1239"/>
<dbReference type="STRING" id="160492.XF_1239"/>
<proteinExistence type="predicted"/>
<organism evidence="1 2">
    <name type="scientific">Xylella fastidiosa (strain 9a5c)</name>
    <dbReference type="NCBI Taxonomy" id="160492"/>
    <lineage>
        <taxon>Bacteria</taxon>
        <taxon>Pseudomonadati</taxon>
        <taxon>Pseudomonadota</taxon>
        <taxon>Gammaproteobacteria</taxon>
        <taxon>Lysobacterales</taxon>
        <taxon>Lysobacteraceae</taxon>
        <taxon>Xylella</taxon>
    </lineage>
</organism>
<dbReference type="PIR" id="D82705">
    <property type="entry name" value="D82705"/>
</dbReference>
<reference evidence="1 2" key="1">
    <citation type="journal article" date="2000" name="Nature">
        <title>The genome sequence of the plant pathogen Xylella fastidiosa.</title>
        <authorList>
            <person name="Simpson A.J."/>
            <person name="Reinach F.C."/>
            <person name="Arruda P."/>
            <person name="Abreu F.A."/>
            <person name="Acencio M."/>
            <person name="Alvarenga R."/>
            <person name="Alves L.M."/>
            <person name="Araya J.E."/>
            <person name="Baia G.S."/>
            <person name="Baptista C.S."/>
            <person name="Barros M.H."/>
            <person name="Bonaccorsi E.D."/>
            <person name="Bordin S."/>
            <person name="Bove J.M."/>
            <person name="Briones M.R."/>
            <person name="Bueno M.R."/>
            <person name="Camargo A.A."/>
            <person name="Camargo L.E."/>
            <person name="Carraro D.M."/>
            <person name="Carrer H."/>
            <person name="Colauto N.B."/>
            <person name="Colombo C."/>
            <person name="Costa F.F."/>
            <person name="Costa M.C."/>
            <person name="Costa-Neto C.M."/>
            <person name="Coutinho L.L."/>
            <person name="Cristofani M."/>
            <person name="Dias-Neto E."/>
            <person name="Docena C."/>
            <person name="El-Dorry H."/>
            <person name="Facincani A.P."/>
            <person name="Ferreira A.J."/>
            <person name="Ferreira V.C."/>
            <person name="Ferro J.A."/>
            <person name="Fraga J.S."/>
            <person name="Franca S.C."/>
            <person name="Franco M.C."/>
            <person name="Frohme M."/>
            <person name="Furlan L.R."/>
            <person name="Garnier M."/>
            <person name="Goldman G.H."/>
            <person name="Goldman M.H."/>
            <person name="Gomes S.L."/>
            <person name="Gruber A."/>
            <person name="Ho P.L."/>
            <person name="Hoheisel J.D."/>
            <person name="Junqueira M.L."/>
            <person name="Kemper E.L."/>
            <person name="Kitajima J.P."/>
            <person name="Krieger J.E."/>
            <person name="Kuramae E.E."/>
            <person name="Laigret F."/>
            <person name="Lambais M.R."/>
            <person name="Leite L.C."/>
            <person name="Lemos E.G."/>
            <person name="Lemos M.V."/>
            <person name="Lopes S.A."/>
            <person name="Lopes C.R."/>
            <person name="Machado J.A."/>
            <person name="Machado M.A."/>
            <person name="Madeira A.M."/>
            <person name="Madeira H.M."/>
            <person name="Marino C.L."/>
            <person name="Marques M.V."/>
            <person name="Martins E.A."/>
            <person name="Martins E.M."/>
            <person name="Matsukuma A.Y."/>
            <person name="Menck C.F."/>
            <person name="Miracca E.C."/>
            <person name="Miyaki C.Y."/>
            <person name="Monteriro-Vitorello C.B."/>
            <person name="Moon D.H."/>
            <person name="Nagai M.A."/>
            <person name="Nascimento A.L."/>
            <person name="Netto L.E."/>
            <person name="Nhani A.Jr."/>
            <person name="Nobrega F.G."/>
            <person name="Nunes L.R."/>
            <person name="Oliveira M.A."/>
            <person name="de Oliveira M.C."/>
            <person name="de Oliveira R.C."/>
            <person name="Palmieri D.A."/>
            <person name="Paris A."/>
            <person name="Peixoto B.R."/>
            <person name="Pereira G.A."/>
            <person name="Pereira H.A.Jr."/>
            <person name="Pesquero J.B."/>
            <person name="Quaggio R.B."/>
            <person name="Roberto P.G."/>
            <person name="Rodrigues V."/>
            <person name="de M Rosa A.J."/>
            <person name="de Rosa V.E.Jr."/>
            <person name="de Sa R.G."/>
            <person name="Santelli R.V."/>
            <person name="Sawasaki H.E."/>
            <person name="da Silva A.C."/>
            <person name="da Silva A.M."/>
            <person name="da Silva F.R."/>
            <person name="da Silva W.A.Jr."/>
            <person name="da Silveira J.F."/>
            <person name="Silvestri M.L."/>
            <person name="Siqueira W.J."/>
            <person name="de Souza A.A."/>
            <person name="de Souza A.P."/>
            <person name="Terenzi M.F."/>
            <person name="Truffi D."/>
            <person name="Tsai S.M."/>
            <person name="Tsuhako M.H."/>
            <person name="Vallada H."/>
            <person name="Van Sluys M.A."/>
            <person name="Verjovski-Almeida S."/>
            <person name="Vettore A.L."/>
            <person name="Zago M.A."/>
            <person name="Zatz M."/>
            <person name="Meidanis J."/>
            <person name="Setubal J.C."/>
        </authorList>
    </citation>
    <scope>NUCLEOTIDE SEQUENCE [LARGE SCALE GENOMIC DNA]</scope>
    <source>
        <strain evidence="1 2">9a5c</strain>
    </source>
</reference>
<name>Q9PDY9_XYLFA</name>
<dbReference type="Pfam" id="PF03237">
    <property type="entry name" value="Terminase_6N"/>
    <property type="match status" value="1"/>
</dbReference>